<evidence type="ECO:0000256" key="8">
    <source>
        <dbReference type="ARBA" id="ARBA00022898"/>
    </source>
</evidence>
<evidence type="ECO:0000256" key="9">
    <source>
        <dbReference type="ARBA" id="ARBA00023141"/>
    </source>
</evidence>
<comment type="pathway">
    <text evidence="3 12">Amino-acid biosynthesis; L-tryptophan biosynthesis; L-tryptophan from chorismate: step 5/5.</text>
</comment>
<dbReference type="InterPro" id="IPR006316">
    <property type="entry name" value="Trp_synth_b-like"/>
</dbReference>
<dbReference type="InterPro" id="IPR036052">
    <property type="entry name" value="TrpB-like_PALP_sf"/>
</dbReference>
<dbReference type="SUPFAM" id="SSF53686">
    <property type="entry name" value="Tryptophan synthase beta subunit-like PLP-dependent enzymes"/>
    <property type="match status" value="1"/>
</dbReference>
<accession>A0ABX7PZI6</accession>
<proteinExistence type="inferred from homology"/>
<feature type="modified residue" description="N6-(pyridoxal phosphate)lysine" evidence="12">
    <location>
        <position position="111"/>
    </location>
</feature>
<keyword evidence="9 12" id="KW-0057">Aromatic amino acid biosynthesis</keyword>
<dbReference type="NCBIfam" id="NF009057">
    <property type="entry name" value="PRK12391.1"/>
    <property type="match status" value="1"/>
</dbReference>
<evidence type="ECO:0000256" key="10">
    <source>
        <dbReference type="ARBA" id="ARBA00023239"/>
    </source>
</evidence>
<dbReference type="InterPro" id="IPR006654">
    <property type="entry name" value="Trp_synth_beta"/>
</dbReference>
<dbReference type="InterPro" id="IPR001926">
    <property type="entry name" value="TrpB-like_PALP"/>
</dbReference>
<dbReference type="CDD" id="cd06446">
    <property type="entry name" value="Trp-synth_B"/>
    <property type="match status" value="1"/>
</dbReference>
<dbReference type="EC" id="4.2.1.20" evidence="12"/>
<comment type="similarity">
    <text evidence="4 12">Belongs to the TrpB family.</text>
</comment>
<dbReference type="PIRSF" id="PIRSF001413">
    <property type="entry name" value="Trp_syn_beta"/>
    <property type="match status" value="1"/>
</dbReference>
<name>A0ABX7PZI6_9BACT</name>
<dbReference type="EMBL" id="CP071382">
    <property type="protein sequence ID" value="QSV44557.1"/>
    <property type="molecule type" value="Genomic_DNA"/>
</dbReference>
<evidence type="ECO:0000256" key="5">
    <source>
        <dbReference type="ARBA" id="ARBA00011270"/>
    </source>
</evidence>
<dbReference type="Pfam" id="PF00291">
    <property type="entry name" value="PALP"/>
    <property type="match status" value="1"/>
</dbReference>
<dbReference type="Proteomes" id="UP000663651">
    <property type="component" value="Chromosome"/>
</dbReference>
<gene>
    <name evidence="12" type="primary">trpB</name>
    <name evidence="14" type="ORF">JZM60_10280</name>
</gene>
<evidence type="ECO:0000256" key="6">
    <source>
        <dbReference type="ARBA" id="ARBA00022605"/>
    </source>
</evidence>
<dbReference type="PANTHER" id="PTHR48077:SF6">
    <property type="entry name" value="TRYPTOPHAN SYNTHASE"/>
    <property type="match status" value="1"/>
</dbReference>
<evidence type="ECO:0000313" key="15">
    <source>
        <dbReference type="Proteomes" id="UP000663651"/>
    </source>
</evidence>
<comment type="function">
    <text evidence="2 12">The beta subunit is responsible for the synthesis of L-tryptophan from indole and L-serine.</text>
</comment>
<organism evidence="14 15">
    <name type="scientific">Geobacter benzoatilyticus</name>
    <dbReference type="NCBI Taxonomy" id="2815309"/>
    <lineage>
        <taxon>Bacteria</taxon>
        <taxon>Pseudomonadati</taxon>
        <taxon>Thermodesulfobacteriota</taxon>
        <taxon>Desulfuromonadia</taxon>
        <taxon>Geobacterales</taxon>
        <taxon>Geobacteraceae</taxon>
        <taxon>Geobacter</taxon>
    </lineage>
</organism>
<dbReference type="PIRSF" id="PIRSF500824">
    <property type="entry name" value="TrpB_prok"/>
    <property type="match status" value="1"/>
</dbReference>
<evidence type="ECO:0000256" key="7">
    <source>
        <dbReference type="ARBA" id="ARBA00022822"/>
    </source>
</evidence>
<protein>
    <recommendedName>
        <fullName evidence="12">Tryptophan synthase beta chain</fullName>
        <ecNumber evidence="12">4.2.1.20</ecNumber>
    </recommendedName>
</protein>
<evidence type="ECO:0000259" key="13">
    <source>
        <dbReference type="Pfam" id="PF00291"/>
    </source>
</evidence>
<sequence length="451" mass="49266">MQTKILLDESRIPTHWYNIIPDMPGPLAPVINPRTLQPVTPDDLLPIFPMAIIEQEVSGERWIPIPEEVREIYRLWRPSPLYRARRLEQALGTPAKIYYKYEGVSPAGSHKPNSAIPQAYYNKQAGIRRLATETGAGQWGSSLALACSMFGLECTVYMVKVSCFQKPYRKSMMQLWGANVIPSPSEFTNAGRSILAHDPDSNGSLGIAISEAVKDAISRPDTNYALGSVLNHVCLHQTVIGLEAKEQLALAGDYPDVVIACCGGGSNFAGTAFPFLSDRAAGKNVRCLAVEPASCPTLTKGVYAFDYGDTAKMAPIAMMYTLGHDFMPPGIHAGGLRYHGESALVSQLYHAGLIEAKSYRQNACFEAAHLFARSEGIVPAPESSHAVRAAIDEAVIAKEEGKERTILFCLSGHGQLDMVAYDAYLSGGLEDFEYPEEMIRESLARLPKVEI</sequence>
<keyword evidence="10 12" id="KW-0456">Lyase</keyword>
<dbReference type="NCBIfam" id="TIGR01415">
    <property type="entry name" value="trpB_rel"/>
    <property type="match status" value="1"/>
</dbReference>
<keyword evidence="6 12" id="KW-0028">Amino-acid biosynthesis</keyword>
<keyword evidence="8 12" id="KW-0663">Pyridoxal phosphate</keyword>
<evidence type="ECO:0000313" key="14">
    <source>
        <dbReference type="EMBL" id="QSV44557.1"/>
    </source>
</evidence>
<reference evidence="14 15" key="1">
    <citation type="submission" date="2021-03" db="EMBL/GenBank/DDBJ databases">
        <title>Geobacter metallireducens gen. nov. sp. nov., a microorganism capable of coupling the complete oxidation of organic compounds to the reduction of iron and other metals.</title>
        <authorList>
            <person name="Li Y."/>
        </authorList>
    </citation>
    <scope>NUCLEOTIDE SEQUENCE [LARGE SCALE GENOMIC DNA]</scope>
    <source>
        <strain evidence="14 15">Jerry-YX</strain>
    </source>
</reference>
<dbReference type="Gene3D" id="3.40.50.1100">
    <property type="match status" value="2"/>
</dbReference>
<evidence type="ECO:0000256" key="1">
    <source>
        <dbReference type="ARBA" id="ARBA00001933"/>
    </source>
</evidence>
<comment type="subunit">
    <text evidence="5 12">Tetramer of two alpha and two beta chains.</text>
</comment>
<evidence type="ECO:0000256" key="3">
    <source>
        <dbReference type="ARBA" id="ARBA00004733"/>
    </source>
</evidence>
<dbReference type="RefSeq" id="WP_207162297.1">
    <property type="nucleotide sequence ID" value="NZ_CP071382.1"/>
</dbReference>
<keyword evidence="15" id="KW-1185">Reference proteome</keyword>
<comment type="catalytic activity">
    <reaction evidence="11 12">
        <text>(1S,2R)-1-C-(indol-3-yl)glycerol 3-phosphate + L-serine = D-glyceraldehyde 3-phosphate + L-tryptophan + H2O</text>
        <dbReference type="Rhea" id="RHEA:10532"/>
        <dbReference type="ChEBI" id="CHEBI:15377"/>
        <dbReference type="ChEBI" id="CHEBI:33384"/>
        <dbReference type="ChEBI" id="CHEBI:57912"/>
        <dbReference type="ChEBI" id="CHEBI:58866"/>
        <dbReference type="ChEBI" id="CHEBI:59776"/>
        <dbReference type="EC" id="4.2.1.20"/>
    </reaction>
</comment>
<evidence type="ECO:0000256" key="2">
    <source>
        <dbReference type="ARBA" id="ARBA00002786"/>
    </source>
</evidence>
<feature type="domain" description="Tryptophan synthase beta chain-like PALP" evidence="13">
    <location>
        <begin position="75"/>
        <end position="412"/>
    </location>
</feature>
<keyword evidence="7 12" id="KW-0822">Tryptophan biosynthesis</keyword>
<dbReference type="PROSITE" id="PS00168">
    <property type="entry name" value="TRP_SYNTHASE_BETA"/>
    <property type="match status" value="1"/>
</dbReference>
<dbReference type="HAMAP" id="MF_00133">
    <property type="entry name" value="Trp_synth_beta"/>
    <property type="match status" value="1"/>
</dbReference>
<evidence type="ECO:0000256" key="12">
    <source>
        <dbReference type="HAMAP-Rule" id="MF_00133"/>
    </source>
</evidence>
<evidence type="ECO:0000256" key="11">
    <source>
        <dbReference type="ARBA" id="ARBA00049047"/>
    </source>
</evidence>
<dbReference type="PANTHER" id="PTHR48077">
    <property type="entry name" value="TRYPTOPHAN SYNTHASE-RELATED"/>
    <property type="match status" value="1"/>
</dbReference>
<dbReference type="InterPro" id="IPR006653">
    <property type="entry name" value="Trp_synth_b_CS"/>
</dbReference>
<evidence type="ECO:0000256" key="4">
    <source>
        <dbReference type="ARBA" id="ARBA00009982"/>
    </source>
</evidence>
<dbReference type="InterPro" id="IPR023026">
    <property type="entry name" value="Trp_synth_beta/beta-like"/>
</dbReference>
<comment type="cofactor">
    <cofactor evidence="1 12">
        <name>pyridoxal 5'-phosphate</name>
        <dbReference type="ChEBI" id="CHEBI:597326"/>
    </cofactor>
</comment>